<dbReference type="SUPFAM" id="SSF47413">
    <property type="entry name" value="lambda repressor-like DNA-binding domains"/>
    <property type="match status" value="1"/>
</dbReference>
<evidence type="ECO:0000256" key="3">
    <source>
        <dbReference type="ARBA" id="ARBA00023163"/>
    </source>
</evidence>
<dbReference type="AlphaFoldDB" id="A0A1H5LRL0"/>
<dbReference type="Gene3D" id="1.10.260.40">
    <property type="entry name" value="lambda repressor-like DNA-binding domains"/>
    <property type="match status" value="1"/>
</dbReference>
<feature type="domain" description="HTH lacI-type" evidence="4">
    <location>
        <begin position="2"/>
        <end position="56"/>
    </location>
</feature>
<evidence type="ECO:0000256" key="1">
    <source>
        <dbReference type="ARBA" id="ARBA00023015"/>
    </source>
</evidence>
<dbReference type="PANTHER" id="PTHR30146:SF109">
    <property type="entry name" value="HTH-TYPE TRANSCRIPTIONAL REGULATOR GALS"/>
    <property type="match status" value="1"/>
</dbReference>
<dbReference type="CDD" id="cd01392">
    <property type="entry name" value="HTH_LacI"/>
    <property type="match status" value="1"/>
</dbReference>
<dbReference type="RefSeq" id="WP_074711890.1">
    <property type="nucleotide sequence ID" value="NZ_FNTV01000001.1"/>
</dbReference>
<dbReference type="EMBL" id="FNTV01000001">
    <property type="protein sequence ID" value="SEE79735.1"/>
    <property type="molecule type" value="Genomic_DNA"/>
</dbReference>
<dbReference type="GO" id="GO:0003700">
    <property type="term" value="F:DNA-binding transcription factor activity"/>
    <property type="evidence" value="ECO:0007669"/>
    <property type="project" value="TreeGrafter"/>
</dbReference>
<keyword evidence="2 5" id="KW-0238">DNA-binding</keyword>
<dbReference type="Pfam" id="PF00356">
    <property type="entry name" value="LacI"/>
    <property type="match status" value="1"/>
</dbReference>
<accession>A0A1H5LRL0</accession>
<dbReference type="InterPro" id="IPR010982">
    <property type="entry name" value="Lambda_DNA-bd_dom_sf"/>
</dbReference>
<sequence>MAGIKEVAELSGLSIATVSRALGGKGSVSEKSRKLAQEAAAELGFVLSYAASSLASGRNHNIGIVVPSVDRWFYSSVIDGASSELIEAGYDLTLYTTSQNESHRATILTDFLLRKRLDAVIAVSLELTESEVSQLLAIHRPVLGIGGPLPGADSLRVDDFQLAKRATEHLIGLGHTRIAHIGGDLEYDSDFKLPGTRRSGYQMAMKEARLPTSEAWQQSSDFTVQGAYATARGLLGAGRIRPTAVFAASDEMAIGTILAARDFGLRVPEELSVIGIDGHELGEVFGLTTFDQNPRGQGALAAQRILARLDQSGRGEGVVFEPVAEEFPTFLVVRRSTAVPAAE</sequence>
<dbReference type="CDD" id="cd06267">
    <property type="entry name" value="PBP1_LacI_sugar_binding-like"/>
    <property type="match status" value="1"/>
</dbReference>
<dbReference type="Pfam" id="PF13377">
    <property type="entry name" value="Peripla_BP_3"/>
    <property type="match status" value="1"/>
</dbReference>
<dbReference type="PROSITE" id="PS50932">
    <property type="entry name" value="HTH_LACI_2"/>
    <property type="match status" value="1"/>
</dbReference>
<dbReference type="InterPro" id="IPR028082">
    <property type="entry name" value="Peripla_BP_I"/>
</dbReference>
<dbReference type="GO" id="GO:0000976">
    <property type="term" value="F:transcription cis-regulatory region binding"/>
    <property type="evidence" value="ECO:0007669"/>
    <property type="project" value="TreeGrafter"/>
</dbReference>
<dbReference type="SMART" id="SM00354">
    <property type="entry name" value="HTH_LACI"/>
    <property type="match status" value="1"/>
</dbReference>
<keyword evidence="3" id="KW-0804">Transcription</keyword>
<evidence type="ECO:0000313" key="6">
    <source>
        <dbReference type="Proteomes" id="UP000182725"/>
    </source>
</evidence>
<dbReference type="SUPFAM" id="SSF53822">
    <property type="entry name" value="Periplasmic binding protein-like I"/>
    <property type="match status" value="1"/>
</dbReference>
<protein>
    <submittedName>
        <fullName evidence="5">DNA-binding transcriptional regulator, LacI/PurR family</fullName>
    </submittedName>
</protein>
<dbReference type="InterPro" id="IPR000843">
    <property type="entry name" value="HTH_LacI"/>
</dbReference>
<dbReference type="Proteomes" id="UP000182725">
    <property type="component" value="Unassembled WGS sequence"/>
</dbReference>
<dbReference type="Gene3D" id="3.40.50.2300">
    <property type="match status" value="2"/>
</dbReference>
<dbReference type="InterPro" id="IPR046335">
    <property type="entry name" value="LacI/GalR-like_sensor"/>
</dbReference>
<evidence type="ECO:0000313" key="5">
    <source>
        <dbReference type="EMBL" id="SEE79735.1"/>
    </source>
</evidence>
<reference evidence="5 6" key="1">
    <citation type="submission" date="2016-10" db="EMBL/GenBank/DDBJ databases">
        <authorList>
            <person name="de Groot N.N."/>
        </authorList>
    </citation>
    <scope>NUCLEOTIDE SEQUENCE [LARGE SCALE GENOMIC DNA]</scope>
    <source>
        <strain evidence="5 6">DSM 22274</strain>
    </source>
</reference>
<name>A0A1H5LRL0_9MICC</name>
<evidence type="ECO:0000256" key="2">
    <source>
        <dbReference type="ARBA" id="ARBA00023125"/>
    </source>
</evidence>
<dbReference type="PANTHER" id="PTHR30146">
    <property type="entry name" value="LACI-RELATED TRANSCRIPTIONAL REPRESSOR"/>
    <property type="match status" value="1"/>
</dbReference>
<keyword evidence="1" id="KW-0805">Transcription regulation</keyword>
<gene>
    <name evidence="5" type="ORF">SAMN04489740_2574</name>
</gene>
<organism evidence="5 6">
    <name type="scientific">Arthrobacter alpinus</name>
    <dbReference type="NCBI Taxonomy" id="656366"/>
    <lineage>
        <taxon>Bacteria</taxon>
        <taxon>Bacillati</taxon>
        <taxon>Actinomycetota</taxon>
        <taxon>Actinomycetes</taxon>
        <taxon>Micrococcales</taxon>
        <taxon>Micrococcaceae</taxon>
        <taxon>Arthrobacter</taxon>
    </lineage>
</organism>
<proteinExistence type="predicted"/>
<evidence type="ECO:0000259" key="4">
    <source>
        <dbReference type="PROSITE" id="PS50932"/>
    </source>
</evidence>